<evidence type="ECO:0000256" key="1">
    <source>
        <dbReference type="SAM" id="Phobius"/>
    </source>
</evidence>
<protein>
    <submittedName>
        <fullName evidence="2">DUF3047 domain-containing protein</fullName>
    </submittedName>
</protein>
<accession>A0A6M1SZY3</accession>
<evidence type="ECO:0000313" key="3">
    <source>
        <dbReference type="Proteomes" id="UP000473278"/>
    </source>
</evidence>
<feature type="transmembrane region" description="Helical" evidence="1">
    <location>
        <begin position="6"/>
        <end position="25"/>
    </location>
</feature>
<dbReference type="Pfam" id="PF11249">
    <property type="entry name" value="DUF3047"/>
    <property type="match status" value="1"/>
</dbReference>
<dbReference type="Proteomes" id="UP000473278">
    <property type="component" value="Unassembled WGS sequence"/>
</dbReference>
<comment type="caution">
    <text evidence="2">The sequence shown here is derived from an EMBL/GenBank/DDBJ whole genome shotgun (WGS) entry which is preliminary data.</text>
</comment>
<keyword evidence="1" id="KW-0812">Transmembrane</keyword>
<dbReference type="EMBL" id="JAALLT010000003">
    <property type="protein sequence ID" value="NGP76784.1"/>
    <property type="molecule type" value="Genomic_DNA"/>
</dbReference>
<name>A0A6M1SZY3_9BACT</name>
<reference evidence="2 3" key="1">
    <citation type="submission" date="2020-02" db="EMBL/GenBank/DDBJ databases">
        <title>Balneolaceae bacterium YR4-1, complete genome.</title>
        <authorList>
            <person name="Li Y."/>
            <person name="Wu S."/>
        </authorList>
    </citation>
    <scope>NUCLEOTIDE SEQUENCE [LARGE SCALE GENOMIC DNA]</scope>
    <source>
        <strain evidence="2 3">YR4-1</strain>
    </source>
</reference>
<evidence type="ECO:0000313" key="2">
    <source>
        <dbReference type="EMBL" id="NGP76784.1"/>
    </source>
</evidence>
<organism evidence="2 3">
    <name type="scientific">Halalkalibaculum roseum</name>
    <dbReference type="NCBI Taxonomy" id="2709311"/>
    <lineage>
        <taxon>Bacteria</taxon>
        <taxon>Pseudomonadati</taxon>
        <taxon>Balneolota</taxon>
        <taxon>Balneolia</taxon>
        <taxon>Balneolales</taxon>
        <taxon>Balneolaceae</taxon>
        <taxon>Halalkalibaculum</taxon>
    </lineage>
</organism>
<keyword evidence="1" id="KW-1133">Transmembrane helix</keyword>
<dbReference type="AlphaFoldDB" id="A0A6M1SZY3"/>
<keyword evidence="3" id="KW-1185">Reference proteome</keyword>
<gene>
    <name evidence="2" type="ORF">G3570_09080</name>
</gene>
<sequence length="254" mass="28349">MLTKQVIKSIFIFSAVTIALGAVLIHMPVKAQQSTVESVSKVIDNFESYETGTIADTWKYITKSGDELPVREALEAGERFHVMQEDGNKYLRVETQNESIRLSQVNGSAINWNIQEYPYLKWNWRALHLPEGASEKDKNDSGGAIYVTFDTDWLGRPKSIKYTYSSSLPVGTRVGFGPLTVIVVSSALEGPVGSWKTVERDLLEDYEDVFGGFLKKGTPPDRPLSITIWGDSDSTNDSSKVDFDEIILLKEPSM</sequence>
<dbReference type="RefSeq" id="WP_165141531.1">
    <property type="nucleotide sequence ID" value="NZ_JAALLT010000003.1"/>
</dbReference>
<dbReference type="InterPro" id="IPR021409">
    <property type="entry name" value="DUF3047"/>
</dbReference>
<keyword evidence="1" id="KW-0472">Membrane</keyword>
<proteinExistence type="predicted"/>